<keyword evidence="12" id="KW-0862">Zinc</keyword>
<evidence type="ECO:0000256" key="11">
    <source>
        <dbReference type="ARBA" id="ARBA00022786"/>
    </source>
</evidence>
<evidence type="ECO:0000256" key="5">
    <source>
        <dbReference type="ARBA" id="ARBA00005884"/>
    </source>
</evidence>
<gene>
    <name evidence="16" type="ORF">MERR_LOCUS25455</name>
</gene>
<evidence type="ECO:0000256" key="1">
    <source>
        <dbReference type="ARBA" id="ARBA00001798"/>
    </source>
</evidence>
<dbReference type="Gene3D" id="1.20.120.1750">
    <property type="match status" value="1"/>
</dbReference>
<dbReference type="InterPro" id="IPR017907">
    <property type="entry name" value="Znf_RING_CS"/>
</dbReference>
<keyword evidence="11" id="KW-0833">Ubl conjugation pathway</keyword>
<comment type="similarity">
    <text evidence="5">Belongs to the RBR family. Ariadne subfamily.</text>
</comment>
<evidence type="ECO:0000313" key="17">
    <source>
        <dbReference type="Proteomes" id="UP000467841"/>
    </source>
</evidence>
<evidence type="ECO:0000256" key="9">
    <source>
        <dbReference type="ARBA" id="ARBA00022737"/>
    </source>
</evidence>
<accession>A0A6D2JEK2</accession>
<keyword evidence="10 13" id="KW-0863">Zinc-finger</keyword>
<dbReference type="PANTHER" id="PTHR11685">
    <property type="entry name" value="RBR FAMILY RING FINGER AND IBR DOMAIN-CONTAINING"/>
    <property type="match status" value="1"/>
</dbReference>
<comment type="cofactor">
    <cofactor evidence="2">
        <name>Zn(2+)</name>
        <dbReference type="ChEBI" id="CHEBI:29105"/>
    </cofactor>
</comment>
<keyword evidence="17" id="KW-1185">Reference proteome</keyword>
<dbReference type="InterPro" id="IPR013083">
    <property type="entry name" value="Znf_RING/FYVE/PHD"/>
</dbReference>
<dbReference type="Gene3D" id="3.30.40.10">
    <property type="entry name" value="Zinc/RING finger domain, C3HC4 (zinc finger)"/>
    <property type="match status" value="1"/>
</dbReference>
<dbReference type="CDD" id="cd22584">
    <property type="entry name" value="Rcat_RBR_unk"/>
    <property type="match status" value="1"/>
</dbReference>
<name>A0A6D2JEK2_9BRAS</name>
<evidence type="ECO:0000256" key="6">
    <source>
        <dbReference type="ARBA" id="ARBA00012251"/>
    </source>
</evidence>
<dbReference type="AlphaFoldDB" id="A0A6D2JEK2"/>
<dbReference type="InterPro" id="IPR001841">
    <property type="entry name" value="Znf_RING"/>
</dbReference>
<dbReference type="GO" id="GO:0008270">
    <property type="term" value="F:zinc ion binding"/>
    <property type="evidence" value="ECO:0007669"/>
    <property type="project" value="UniProtKB-KW"/>
</dbReference>
<organism evidence="16 17">
    <name type="scientific">Microthlaspi erraticum</name>
    <dbReference type="NCBI Taxonomy" id="1685480"/>
    <lineage>
        <taxon>Eukaryota</taxon>
        <taxon>Viridiplantae</taxon>
        <taxon>Streptophyta</taxon>
        <taxon>Embryophyta</taxon>
        <taxon>Tracheophyta</taxon>
        <taxon>Spermatophyta</taxon>
        <taxon>Magnoliopsida</taxon>
        <taxon>eudicotyledons</taxon>
        <taxon>Gunneridae</taxon>
        <taxon>Pentapetalae</taxon>
        <taxon>rosids</taxon>
        <taxon>malvids</taxon>
        <taxon>Brassicales</taxon>
        <taxon>Brassicaceae</taxon>
        <taxon>Coluteocarpeae</taxon>
        <taxon>Microthlaspi</taxon>
    </lineage>
</organism>
<dbReference type="Proteomes" id="UP000467841">
    <property type="component" value="Unassembled WGS sequence"/>
</dbReference>
<evidence type="ECO:0000256" key="12">
    <source>
        <dbReference type="ARBA" id="ARBA00022833"/>
    </source>
</evidence>
<dbReference type="PROSITE" id="PS50089">
    <property type="entry name" value="ZF_RING_2"/>
    <property type="match status" value="1"/>
</dbReference>
<dbReference type="PROSITE" id="PS00518">
    <property type="entry name" value="ZF_RING_1"/>
    <property type="match status" value="1"/>
</dbReference>
<dbReference type="Pfam" id="PF00097">
    <property type="entry name" value="zf-C3HC4"/>
    <property type="match status" value="1"/>
</dbReference>
<sequence>MTDQKKTCGICFDDDINDFQMFSVPGCGHRFCSQCVKRYIEVRLLERSLVRCPHTGCKSNLSLEICDYLLTPKLRAMWKRKKREDSIPLTQRIYCPNRSCSALMSETELYKPSEAGGKRICVKCGRPFCISCKVSWHSYLSCSFYKRLHPNPTYTANGGKLKALARKEGWRQCRKCKHMIELSQGCARITCRCGHTFCYKCGADAEGCSHGHLQMPPLPDLPPPRPRISWPRPPRKLLLFLLGRL</sequence>
<dbReference type="EC" id="2.3.2.31" evidence="6"/>
<comment type="caution">
    <text evidence="16">The sequence shown here is derived from an EMBL/GenBank/DDBJ whole genome shotgun (WGS) entry which is preliminary data.</text>
</comment>
<evidence type="ECO:0000256" key="3">
    <source>
        <dbReference type="ARBA" id="ARBA00003976"/>
    </source>
</evidence>
<dbReference type="InterPro" id="IPR031127">
    <property type="entry name" value="E3_UB_ligase_RBR"/>
</dbReference>
<evidence type="ECO:0000259" key="15">
    <source>
        <dbReference type="PROSITE" id="PS51873"/>
    </source>
</evidence>
<dbReference type="OrthoDB" id="9977870at2759"/>
<dbReference type="EMBL" id="CACVBM020001189">
    <property type="protein sequence ID" value="CAA7038220.1"/>
    <property type="molecule type" value="Genomic_DNA"/>
</dbReference>
<evidence type="ECO:0000256" key="10">
    <source>
        <dbReference type="ARBA" id="ARBA00022771"/>
    </source>
</evidence>
<dbReference type="PROSITE" id="PS51873">
    <property type="entry name" value="TRIAD"/>
    <property type="match status" value="1"/>
</dbReference>
<dbReference type="Pfam" id="PF01485">
    <property type="entry name" value="IBR"/>
    <property type="match status" value="2"/>
</dbReference>
<comment type="function">
    <text evidence="3">Might act as an E3 ubiquitin-protein ligase, or as part of E3 complex, which accepts ubiquitin from specific E2 ubiquitin-conjugating enzymes and then transfers it to substrates.</text>
</comment>
<proteinExistence type="inferred from homology"/>
<dbReference type="FunFam" id="3.30.40.10:FF:000230">
    <property type="entry name" value="RBR-type E3 ubiquitin transferase"/>
    <property type="match status" value="1"/>
</dbReference>
<dbReference type="InterPro" id="IPR002867">
    <property type="entry name" value="IBR_dom"/>
</dbReference>
<evidence type="ECO:0000256" key="8">
    <source>
        <dbReference type="ARBA" id="ARBA00022723"/>
    </source>
</evidence>
<keyword evidence="7" id="KW-0808">Transferase</keyword>
<dbReference type="UniPathway" id="UPA00143"/>
<keyword evidence="8" id="KW-0479">Metal-binding</keyword>
<evidence type="ECO:0000256" key="4">
    <source>
        <dbReference type="ARBA" id="ARBA00004906"/>
    </source>
</evidence>
<protein>
    <recommendedName>
        <fullName evidence="6">RBR-type E3 ubiquitin transferase</fullName>
        <ecNumber evidence="6">2.3.2.31</ecNumber>
    </recommendedName>
</protein>
<dbReference type="SMART" id="SM00184">
    <property type="entry name" value="RING"/>
    <property type="match status" value="1"/>
</dbReference>
<reference evidence="16" key="1">
    <citation type="submission" date="2020-01" db="EMBL/GenBank/DDBJ databases">
        <authorList>
            <person name="Mishra B."/>
        </authorList>
    </citation>
    <scope>NUCLEOTIDE SEQUENCE [LARGE SCALE GENOMIC DNA]</scope>
</reference>
<feature type="domain" description="RING-type" evidence="15">
    <location>
        <begin position="4"/>
        <end position="216"/>
    </location>
</feature>
<comment type="pathway">
    <text evidence="4">Protein modification; protein ubiquitination.</text>
</comment>
<evidence type="ECO:0000256" key="2">
    <source>
        <dbReference type="ARBA" id="ARBA00001947"/>
    </source>
</evidence>
<evidence type="ECO:0000313" key="16">
    <source>
        <dbReference type="EMBL" id="CAA7038220.1"/>
    </source>
</evidence>
<dbReference type="InterPro" id="IPR018957">
    <property type="entry name" value="Znf_C3HC4_RING-type"/>
</dbReference>
<evidence type="ECO:0000259" key="14">
    <source>
        <dbReference type="PROSITE" id="PS50089"/>
    </source>
</evidence>
<evidence type="ECO:0000256" key="7">
    <source>
        <dbReference type="ARBA" id="ARBA00022679"/>
    </source>
</evidence>
<dbReference type="SMART" id="SM00647">
    <property type="entry name" value="IBR"/>
    <property type="match status" value="2"/>
</dbReference>
<dbReference type="GO" id="GO:0061630">
    <property type="term" value="F:ubiquitin protein ligase activity"/>
    <property type="evidence" value="ECO:0007669"/>
    <property type="project" value="UniProtKB-EC"/>
</dbReference>
<evidence type="ECO:0000256" key="13">
    <source>
        <dbReference type="PROSITE-ProRule" id="PRU00175"/>
    </source>
</evidence>
<dbReference type="InterPro" id="IPR044066">
    <property type="entry name" value="TRIAD_supradom"/>
</dbReference>
<dbReference type="CDD" id="cd22582">
    <property type="entry name" value="BRcat_RBR_unk"/>
    <property type="match status" value="1"/>
</dbReference>
<comment type="catalytic activity">
    <reaction evidence="1">
        <text>[E2 ubiquitin-conjugating enzyme]-S-ubiquitinyl-L-cysteine + [acceptor protein]-L-lysine = [E2 ubiquitin-conjugating enzyme]-L-cysteine + [acceptor protein]-N(6)-ubiquitinyl-L-lysine.</text>
        <dbReference type="EC" id="2.3.2.31"/>
    </reaction>
</comment>
<keyword evidence="9" id="KW-0677">Repeat</keyword>
<dbReference type="SUPFAM" id="SSF57850">
    <property type="entry name" value="RING/U-box"/>
    <property type="match status" value="3"/>
</dbReference>
<feature type="domain" description="RING-type" evidence="14">
    <location>
        <begin position="8"/>
        <end position="53"/>
    </location>
</feature>
<dbReference type="GO" id="GO:0016567">
    <property type="term" value="P:protein ubiquitination"/>
    <property type="evidence" value="ECO:0007669"/>
    <property type="project" value="UniProtKB-UniPathway"/>
</dbReference>